<dbReference type="GO" id="GO:0008094">
    <property type="term" value="F:ATP-dependent activity, acting on DNA"/>
    <property type="evidence" value="ECO:0007669"/>
    <property type="project" value="TreeGrafter"/>
</dbReference>
<organism evidence="5 6">
    <name type="scientific">Lasiosphaeria ovina</name>
    <dbReference type="NCBI Taxonomy" id="92902"/>
    <lineage>
        <taxon>Eukaryota</taxon>
        <taxon>Fungi</taxon>
        <taxon>Dikarya</taxon>
        <taxon>Ascomycota</taxon>
        <taxon>Pezizomycotina</taxon>
        <taxon>Sordariomycetes</taxon>
        <taxon>Sordariomycetidae</taxon>
        <taxon>Sordariales</taxon>
        <taxon>Lasiosphaeriaceae</taxon>
        <taxon>Lasiosphaeria</taxon>
    </lineage>
</organism>
<dbReference type="SUPFAM" id="SSF52540">
    <property type="entry name" value="P-loop containing nucleoside triphosphate hydrolases"/>
    <property type="match status" value="2"/>
</dbReference>
<dbReference type="AlphaFoldDB" id="A0AAE0K292"/>
<dbReference type="Gene3D" id="3.40.50.10810">
    <property type="entry name" value="Tandem AAA-ATPase domain"/>
    <property type="match status" value="2"/>
</dbReference>
<dbReference type="InterPro" id="IPR038718">
    <property type="entry name" value="SNF2-like_sf"/>
</dbReference>
<dbReference type="Gene3D" id="3.40.50.300">
    <property type="entry name" value="P-loop containing nucleotide triphosphate hydrolases"/>
    <property type="match status" value="2"/>
</dbReference>
<reference evidence="5" key="2">
    <citation type="submission" date="2023-06" db="EMBL/GenBank/DDBJ databases">
        <authorList>
            <consortium name="Lawrence Berkeley National Laboratory"/>
            <person name="Haridas S."/>
            <person name="Hensen N."/>
            <person name="Bonometti L."/>
            <person name="Westerberg I."/>
            <person name="Brannstrom I.O."/>
            <person name="Guillou S."/>
            <person name="Cros-Aarteil S."/>
            <person name="Calhoun S."/>
            <person name="Kuo A."/>
            <person name="Mondo S."/>
            <person name="Pangilinan J."/>
            <person name="Riley R."/>
            <person name="Labutti K."/>
            <person name="Andreopoulos B."/>
            <person name="Lipzen A."/>
            <person name="Chen C."/>
            <person name="Yanf M."/>
            <person name="Daum C."/>
            <person name="Ng V."/>
            <person name="Clum A."/>
            <person name="Steindorff A."/>
            <person name="Ohm R."/>
            <person name="Martin F."/>
            <person name="Silar P."/>
            <person name="Natvig D."/>
            <person name="Lalanne C."/>
            <person name="Gautier V."/>
            <person name="Ament-Velasquez S.L."/>
            <person name="Kruys A."/>
            <person name="Hutchinson M.I."/>
            <person name="Powell A.J."/>
            <person name="Barry K."/>
            <person name="Miller A.N."/>
            <person name="Grigoriev I.V."/>
            <person name="Debuchy R."/>
            <person name="Gladieux P."/>
            <person name="Thoren M.H."/>
            <person name="Johannesson H."/>
        </authorList>
    </citation>
    <scope>NUCLEOTIDE SEQUENCE</scope>
    <source>
        <strain evidence="5">CBS 958.72</strain>
    </source>
</reference>
<dbReference type="InterPro" id="IPR050628">
    <property type="entry name" value="SNF2_RAD54_helicase_TF"/>
</dbReference>
<dbReference type="GO" id="GO:0016787">
    <property type="term" value="F:hydrolase activity"/>
    <property type="evidence" value="ECO:0007669"/>
    <property type="project" value="UniProtKB-KW"/>
</dbReference>
<sequence length="684" mass="75973">MEPYYPPATKRLGAPDLLDWEAGDKKRARLGLGVDSFDLAQSFDILQLNENPNSPAQLAYWGCAFDSPSRVLDDWSEPPDVWMSDAHATTWGDQDQVVALGHDSQLSEPQVEMVCLGMSLETMSLFFNSTRTRRWIWRSWIRPLLMLSLSSRQGFRVSGQSVPVRNRVSKAPELSFGDSANTIALKADALLSMDDRVEEVETILKNLDHHAELQSEAPTSDIVTTKLNMHQVSGVSFVAQREGRIPTRLSSLWDEKRINNIEWSRPEDEASGGILADEMGLGKTLTMLAAVADSLPASHEFRRGNSLSARPQSRATLVIAPSVLALEEWLSDIQDHLFSRQVRIFKHHGSTKATTAEEFLDSDIVFSTLTDLGSLISFLGVPLLHRKAEFHKHIAKPIEDKSRSGTAENLRLLLQSICLRRTEELINLPEPKEITYDVHLSDEETHLYDMVKEQAKTQVEDAICSSQGSGTGMSVLQMVMHLRRICNHGTMDRDIQNYVIGSETSEDDGVAGTRFCSSCDCEIRDAGRPTRDGKKILCTDCYCEWERKAPKSQRKKGASSSRTTPAEVINHLDLTGHSTKVSLLVQDVDQHRNSDKCNLAALVMTLGTGAVGLNITVATRVHILEPQWNPFVEKQAIGRAVSPSRTKLAKHGQGINPMLHSFADAAADQQPEPLGNLLKLRDSL</sequence>
<dbReference type="GO" id="GO:0005634">
    <property type="term" value="C:nucleus"/>
    <property type="evidence" value="ECO:0007669"/>
    <property type="project" value="TreeGrafter"/>
</dbReference>
<dbReference type="SMART" id="SM00487">
    <property type="entry name" value="DEXDc"/>
    <property type="match status" value="1"/>
</dbReference>
<protein>
    <submittedName>
        <fullName evidence="5">SNF2 family N-terminal domain-containing protein</fullName>
    </submittedName>
</protein>
<keyword evidence="1" id="KW-0547">Nucleotide-binding</keyword>
<dbReference type="Pfam" id="PF00176">
    <property type="entry name" value="SNF2-rel_dom"/>
    <property type="match status" value="1"/>
</dbReference>
<dbReference type="InterPro" id="IPR027417">
    <property type="entry name" value="P-loop_NTPase"/>
</dbReference>
<evidence type="ECO:0000313" key="5">
    <source>
        <dbReference type="EMBL" id="KAK3368814.1"/>
    </source>
</evidence>
<evidence type="ECO:0000259" key="4">
    <source>
        <dbReference type="SMART" id="SM00487"/>
    </source>
</evidence>
<comment type="caution">
    <text evidence="5">The sequence shown here is derived from an EMBL/GenBank/DDBJ whole genome shotgun (WGS) entry which is preliminary data.</text>
</comment>
<evidence type="ECO:0000256" key="3">
    <source>
        <dbReference type="ARBA" id="ARBA00022840"/>
    </source>
</evidence>
<dbReference type="InterPro" id="IPR000330">
    <property type="entry name" value="SNF2_N"/>
</dbReference>
<dbReference type="EMBL" id="JAULSN010000006">
    <property type="protein sequence ID" value="KAK3368814.1"/>
    <property type="molecule type" value="Genomic_DNA"/>
</dbReference>
<reference evidence="5" key="1">
    <citation type="journal article" date="2023" name="Mol. Phylogenet. Evol.">
        <title>Genome-scale phylogeny and comparative genomics of the fungal order Sordariales.</title>
        <authorList>
            <person name="Hensen N."/>
            <person name="Bonometti L."/>
            <person name="Westerberg I."/>
            <person name="Brannstrom I.O."/>
            <person name="Guillou S."/>
            <person name="Cros-Aarteil S."/>
            <person name="Calhoun S."/>
            <person name="Haridas S."/>
            <person name="Kuo A."/>
            <person name="Mondo S."/>
            <person name="Pangilinan J."/>
            <person name="Riley R."/>
            <person name="LaButti K."/>
            <person name="Andreopoulos B."/>
            <person name="Lipzen A."/>
            <person name="Chen C."/>
            <person name="Yan M."/>
            <person name="Daum C."/>
            <person name="Ng V."/>
            <person name="Clum A."/>
            <person name="Steindorff A."/>
            <person name="Ohm R.A."/>
            <person name="Martin F."/>
            <person name="Silar P."/>
            <person name="Natvig D.O."/>
            <person name="Lalanne C."/>
            <person name="Gautier V."/>
            <person name="Ament-Velasquez S.L."/>
            <person name="Kruys A."/>
            <person name="Hutchinson M.I."/>
            <person name="Powell A.J."/>
            <person name="Barry K."/>
            <person name="Miller A.N."/>
            <person name="Grigoriev I.V."/>
            <person name="Debuchy R."/>
            <person name="Gladieux P."/>
            <person name="Hiltunen Thoren M."/>
            <person name="Johannesson H."/>
        </authorList>
    </citation>
    <scope>NUCLEOTIDE SEQUENCE</scope>
    <source>
        <strain evidence="5">CBS 958.72</strain>
    </source>
</reference>
<proteinExistence type="predicted"/>
<evidence type="ECO:0000313" key="6">
    <source>
        <dbReference type="Proteomes" id="UP001287356"/>
    </source>
</evidence>
<gene>
    <name evidence="5" type="ORF">B0T24DRAFT_595622</name>
</gene>
<keyword evidence="2" id="KW-0378">Hydrolase</keyword>
<dbReference type="InterPro" id="IPR014001">
    <property type="entry name" value="Helicase_ATP-bd"/>
</dbReference>
<evidence type="ECO:0000256" key="1">
    <source>
        <dbReference type="ARBA" id="ARBA00022741"/>
    </source>
</evidence>
<dbReference type="PANTHER" id="PTHR45626">
    <property type="entry name" value="TRANSCRIPTION TERMINATION FACTOR 2-RELATED"/>
    <property type="match status" value="1"/>
</dbReference>
<feature type="domain" description="Helicase ATP-binding" evidence="4">
    <location>
        <begin position="223"/>
        <end position="435"/>
    </location>
</feature>
<keyword evidence="3" id="KW-0067">ATP-binding</keyword>
<name>A0AAE0K292_9PEZI</name>
<accession>A0AAE0K292</accession>
<evidence type="ECO:0000256" key="2">
    <source>
        <dbReference type="ARBA" id="ARBA00022801"/>
    </source>
</evidence>
<dbReference type="PANTHER" id="PTHR45626:SF52">
    <property type="entry name" value="SINGLE-STRANDED DNA-DEPENDENT ATPASE (EUROFUNG)"/>
    <property type="match status" value="1"/>
</dbReference>
<keyword evidence="6" id="KW-1185">Reference proteome</keyword>
<dbReference type="GO" id="GO:0005524">
    <property type="term" value="F:ATP binding"/>
    <property type="evidence" value="ECO:0007669"/>
    <property type="project" value="UniProtKB-KW"/>
</dbReference>
<dbReference type="Proteomes" id="UP001287356">
    <property type="component" value="Unassembled WGS sequence"/>
</dbReference>
<dbReference type="GO" id="GO:0006281">
    <property type="term" value="P:DNA repair"/>
    <property type="evidence" value="ECO:0007669"/>
    <property type="project" value="TreeGrafter"/>
</dbReference>